<organism evidence="2">
    <name type="scientific">Brucella anthropi</name>
    <name type="common">Ochrobactrum anthropi</name>
    <dbReference type="NCBI Taxonomy" id="529"/>
    <lineage>
        <taxon>Bacteria</taxon>
        <taxon>Pseudomonadati</taxon>
        <taxon>Pseudomonadota</taxon>
        <taxon>Alphaproteobacteria</taxon>
        <taxon>Hyphomicrobiales</taxon>
        <taxon>Brucellaceae</taxon>
        <taxon>Brucella/Ochrobactrum group</taxon>
        <taxon>Brucella</taxon>
    </lineage>
</organism>
<sequence length="85" mass="9319">MRVSLQAQSGGDFPGRVAHSAYLGDHIEYEIETEHGKLFIVDPAVEEALPPQTDVAIHFKPRALPSSTIERMNHAPLFPLTGNQA</sequence>
<name>A0A656Z4J6_BRUAN</name>
<dbReference type="GO" id="GO:0022857">
    <property type="term" value="F:transmembrane transporter activity"/>
    <property type="evidence" value="ECO:0007669"/>
    <property type="project" value="InterPro"/>
</dbReference>
<reference evidence="2" key="1">
    <citation type="submission" date="2016-02" db="EMBL/GenBank/DDBJ databases">
        <title>Genomic sequences of Ochrobactrum anthropi.</title>
        <authorList>
            <person name="Chudasama K.S."/>
            <person name="Thaker V.S."/>
        </authorList>
    </citation>
    <scope>NUCLEOTIDE SEQUENCE [LARGE SCALE GENOMIC DNA]</scope>
    <source>
        <strain evidence="2">SUBG007</strain>
    </source>
</reference>
<evidence type="ECO:0000259" key="1">
    <source>
        <dbReference type="Pfam" id="PF08402"/>
    </source>
</evidence>
<gene>
    <name evidence="2" type="ORF">AB664_11805</name>
</gene>
<dbReference type="Pfam" id="PF08402">
    <property type="entry name" value="TOBE_2"/>
    <property type="match status" value="1"/>
</dbReference>
<accession>A0A656Z4J6</accession>
<dbReference type="EMBL" id="LUAY01006024">
    <property type="protein sequence ID" value="KYB45198.1"/>
    <property type="molecule type" value="Genomic_DNA"/>
</dbReference>
<dbReference type="GO" id="GO:0043190">
    <property type="term" value="C:ATP-binding cassette (ABC) transporter complex"/>
    <property type="evidence" value="ECO:0007669"/>
    <property type="project" value="InterPro"/>
</dbReference>
<dbReference type="GO" id="GO:0005524">
    <property type="term" value="F:ATP binding"/>
    <property type="evidence" value="ECO:0007669"/>
    <property type="project" value="InterPro"/>
</dbReference>
<feature type="domain" description="Transport-associated OB type 2" evidence="1">
    <location>
        <begin position="3"/>
        <end position="63"/>
    </location>
</feature>
<protein>
    <recommendedName>
        <fullName evidence="1">Transport-associated OB type 2 domain-containing protein</fullName>
    </recommendedName>
</protein>
<evidence type="ECO:0000313" key="2">
    <source>
        <dbReference type="EMBL" id="KYB45198.1"/>
    </source>
</evidence>
<dbReference type="AlphaFoldDB" id="A0A656Z4J6"/>
<comment type="caution">
    <text evidence="2">The sequence shown here is derived from an EMBL/GenBank/DDBJ whole genome shotgun (WGS) entry which is preliminary data.</text>
</comment>
<dbReference type="InterPro" id="IPR013611">
    <property type="entry name" value="Transp-assoc_OB_typ2"/>
</dbReference>
<proteinExistence type="predicted"/>